<accession>A0A919R3J8</accession>
<keyword evidence="7" id="KW-1185">Reference proteome</keyword>
<dbReference type="Gene3D" id="1.10.357.10">
    <property type="entry name" value="Tetracycline Repressor, domain 2"/>
    <property type="match status" value="1"/>
</dbReference>
<evidence type="ECO:0000313" key="6">
    <source>
        <dbReference type="EMBL" id="GII77761.1"/>
    </source>
</evidence>
<dbReference type="Pfam" id="PF00440">
    <property type="entry name" value="TetR_N"/>
    <property type="match status" value="1"/>
</dbReference>
<keyword evidence="1" id="KW-0805">Transcription regulation</keyword>
<dbReference type="RefSeq" id="WP_203984766.1">
    <property type="nucleotide sequence ID" value="NZ_BOOU01000041.1"/>
</dbReference>
<dbReference type="GO" id="GO:0000976">
    <property type="term" value="F:transcription cis-regulatory region binding"/>
    <property type="evidence" value="ECO:0007669"/>
    <property type="project" value="TreeGrafter"/>
</dbReference>
<organism evidence="6 7">
    <name type="scientific">Sphaerisporangium rufum</name>
    <dbReference type="NCBI Taxonomy" id="1381558"/>
    <lineage>
        <taxon>Bacteria</taxon>
        <taxon>Bacillati</taxon>
        <taxon>Actinomycetota</taxon>
        <taxon>Actinomycetes</taxon>
        <taxon>Streptosporangiales</taxon>
        <taxon>Streptosporangiaceae</taxon>
        <taxon>Sphaerisporangium</taxon>
    </lineage>
</organism>
<evidence type="ECO:0000256" key="1">
    <source>
        <dbReference type="ARBA" id="ARBA00023015"/>
    </source>
</evidence>
<dbReference type="PANTHER" id="PTHR30055:SF234">
    <property type="entry name" value="HTH-TYPE TRANSCRIPTIONAL REGULATOR BETI"/>
    <property type="match status" value="1"/>
</dbReference>
<protein>
    <submittedName>
        <fullName evidence="6">TetR family transcriptional regulator</fullName>
    </submittedName>
</protein>
<feature type="DNA-binding region" description="H-T-H motif" evidence="4">
    <location>
        <begin position="35"/>
        <end position="54"/>
    </location>
</feature>
<proteinExistence type="predicted"/>
<dbReference type="InterPro" id="IPR009057">
    <property type="entry name" value="Homeodomain-like_sf"/>
</dbReference>
<evidence type="ECO:0000256" key="3">
    <source>
        <dbReference type="ARBA" id="ARBA00023163"/>
    </source>
</evidence>
<dbReference type="AlphaFoldDB" id="A0A919R3J8"/>
<dbReference type="Proteomes" id="UP000655287">
    <property type="component" value="Unassembled WGS sequence"/>
</dbReference>
<gene>
    <name evidence="6" type="ORF">Sru01_27430</name>
</gene>
<reference evidence="6" key="1">
    <citation type="submission" date="2021-01" db="EMBL/GenBank/DDBJ databases">
        <title>Whole genome shotgun sequence of Sphaerisporangium rufum NBRC 109079.</title>
        <authorList>
            <person name="Komaki H."/>
            <person name="Tamura T."/>
        </authorList>
    </citation>
    <scope>NUCLEOTIDE SEQUENCE</scope>
    <source>
        <strain evidence="6">NBRC 109079</strain>
    </source>
</reference>
<sequence>MSTQQRRERERAQRHDLILKTARTLAESEGWDAVTTRRLADEIEYSQPVLYSHFAGKDAIVAAVALEGFTELAARLRAATPADEPRATLEGLARAYLAFAEENPALYDAMFTMAVDLPFGQDDTPEPLRAGFQALLSGVARFAGRGDPEILTEVVWSALHGLIALSRAGRLPPAGREARLALLLDRLGAVH</sequence>
<dbReference type="InterPro" id="IPR001647">
    <property type="entry name" value="HTH_TetR"/>
</dbReference>
<dbReference type="GO" id="GO:0003700">
    <property type="term" value="F:DNA-binding transcription factor activity"/>
    <property type="evidence" value="ECO:0007669"/>
    <property type="project" value="TreeGrafter"/>
</dbReference>
<evidence type="ECO:0000313" key="7">
    <source>
        <dbReference type="Proteomes" id="UP000655287"/>
    </source>
</evidence>
<name>A0A919R3J8_9ACTN</name>
<dbReference type="Pfam" id="PF13305">
    <property type="entry name" value="TetR_C_33"/>
    <property type="match status" value="1"/>
</dbReference>
<dbReference type="InterPro" id="IPR036271">
    <property type="entry name" value="Tet_transcr_reg_TetR-rel_C_sf"/>
</dbReference>
<keyword evidence="2 4" id="KW-0238">DNA-binding</keyword>
<dbReference type="PANTHER" id="PTHR30055">
    <property type="entry name" value="HTH-TYPE TRANSCRIPTIONAL REGULATOR RUTR"/>
    <property type="match status" value="1"/>
</dbReference>
<evidence type="ECO:0000256" key="2">
    <source>
        <dbReference type="ARBA" id="ARBA00023125"/>
    </source>
</evidence>
<dbReference type="EMBL" id="BOOU01000041">
    <property type="protein sequence ID" value="GII77761.1"/>
    <property type="molecule type" value="Genomic_DNA"/>
</dbReference>
<dbReference type="PROSITE" id="PS50977">
    <property type="entry name" value="HTH_TETR_2"/>
    <property type="match status" value="1"/>
</dbReference>
<dbReference type="SUPFAM" id="SSF48498">
    <property type="entry name" value="Tetracyclin repressor-like, C-terminal domain"/>
    <property type="match status" value="1"/>
</dbReference>
<dbReference type="InterPro" id="IPR025996">
    <property type="entry name" value="MT1864/Rv1816-like_C"/>
</dbReference>
<evidence type="ECO:0000256" key="4">
    <source>
        <dbReference type="PROSITE-ProRule" id="PRU00335"/>
    </source>
</evidence>
<comment type="caution">
    <text evidence="6">The sequence shown here is derived from an EMBL/GenBank/DDBJ whole genome shotgun (WGS) entry which is preliminary data.</text>
</comment>
<evidence type="ECO:0000259" key="5">
    <source>
        <dbReference type="PROSITE" id="PS50977"/>
    </source>
</evidence>
<feature type="domain" description="HTH tetR-type" evidence="5">
    <location>
        <begin position="12"/>
        <end position="72"/>
    </location>
</feature>
<dbReference type="InterPro" id="IPR050109">
    <property type="entry name" value="HTH-type_TetR-like_transc_reg"/>
</dbReference>
<dbReference type="SUPFAM" id="SSF46689">
    <property type="entry name" value="Homeodomain-like"/>
    <property type="match status" value="1"/>
</dbReference>
<keyword evidence="3" id="KW-0804">Transcription</keyword>